<evidence type="ECO:0000256" key="10">
    <source>
        <dbReference type="ARBA" id="ARBA00051436"/>
    </source>
</evidence>
<protein>
    <recommendedName>
        <fullName evidence="9">D-lactate dehydrogenase (cytochrome)</fullName>
        <ecNumber evidence="9">1.1.2.4</ecNumber>
    </recommendedName>
</protein>
<evidence type="ECO:0000256" key="7">
    <source>
        <dbReference type="ARBA" id="ARBA00023002"/>
    </source>
</evidence>
<sequence length="530" mass="57717">MATSARSIPPKPRLGRTLALAAAAFVAGSVGYGLAQESQHDHRSSHRRRVIRLPDTYGTEEDFRRGFEELRAHFTEPGTFSIDSDTLHEHGSAVGSFHDGAPHGVVVYPHNTDDVVFVMKVATRYRIPVTPYSGGTSLEGNFFGHPRGGICVDMSEMNKIIKINEADSDLVCQAGASWMEINSILKEKGIPLFFPLDPAPSATIGGMISTGCSGTNAVRYGTAKAEWFLNITVVLPSGEVIKTRRRARKSSTGFDTTKMFIGAEGTLGIITEATLRLAPLLDTSVAVCQFPNVRDATEAVREIINKGVTLQCVELCDDDFMRATNTYGRSERKYPEKDSIYFKFQGSPETIKHNAAITKSIAEKHGGTGFSLAASEKEAGDLWADRKNAHYSGLALRPGAKGWSTDVCVPTSRLPELVYETKKDLAANGITSTIVGHVGDGNFHTLLLFDNDEELKRVKGAVHRMVERALALDGTCTGEHGVGIGKRKYLYEELGEGTVELMKTIKMAIDPLNIMNPGKVRPCIEIQNPD</sequence>
<dbReference type="Pfam" id="PF01565">
    <property type="entry name" value="FAD_binding_4"/>
    <property type="match status" value="1"/>
</dbReference>
<comment type="similarity">
    <text evidence="3">Belongs to the FAD-binding oxidoreductase/transferase type 4 family.</text>
</comment>
<evidence type="ECO:0000313" key="13">
    <source>
        <dbReference type="Proteomes" id="UP000383932"/>
    </source>
</evidence>
<dbReference type="FunFam" id="1.10.45.10:FF:000001">
    <property type="entry name" value="D-lactate dehydrogenase mitochondrial"/>
    <property type="match status" value="1"/>
</dbReference>
<evidence type="ECO:0000259" key="11">
    <source>
        <dbReference type="PROSITE" id="PS51387"/>
    </source>
</evidence>
<comment type="cofactor">
    <cofactor evidence="1">
        <name>FAD</name>
        <dbReference type="ChEBI" id="CHEBI:57692"/>
    </cofactor>
</comment>
<evidence type="ECO:0000256" key="2">
    <source>
        <dbReference type="ARBA" id="ARBA00004173"/>
    </source>
</evidence>
<dbReference type="FunFam" id="3.30.70.2740:FF:000001">
    <property type="entry name" value="D-lactate dehydrogenase mitochondrial"/>
    <property type="match status" value="1"/>
</dbReference>
<feature type="domain" description="FAD-binding PCMH-type" evidence="11">
    <location>
        <begin position="98"/>
        <end position="280"/>
    </location>
</feature>
<dbReference type="InterPro" id="IPR006094">
    <property type="entry name" value="Oxid_FAD_bind_N"/>
</dbReference>
<dbReference type="EC" id="1.1.2.4" evidence="9"/>
<dbReference type="SUPFAM" id="SSF55103">
    <property type="entry name" value="FAD-linked oxidases, C-terminal domain"/>
    <property type="match status" value="1"/>
</dbReference>
<keyword evidence="13" id="KW-1185">Reference proteome</keyword>
<dbReference type="PANTHER" id="PTHR11748:SF111">
    <property type="entry name" value="D-LACTATE DEHYDROGENASE, MITOCHONDRIAL-RELATED"/>
    <property type="match status" value="1"/>
</dbReference>
<dbReference type="Pfam" id="PF02913">
    <property type="entry name" value="FAD-oxidase_C"/>
    <property type="match status" value="1"/>
</dbReference>
<dbReference type="GO" id="GO:0004458">
    <property type="term" value="F:D-lactate dehydrogenase (cytochrome) activity"/>
    <property type="evidence" value="ECO:0007669"/>
    <property type="project" value="UniProtKB-EC"/>
</dbReference>
<dbReference type="Gene3D" id="1.10.45.10">
    <property type="entry name" value="Vanillyl-alcohol Oxidase, Chain A, domain 4"/>
    <property type="match status" value="1"/>
</dbReference>
<comment type="catalytic activity">
    <reaction evidence="10">
        <text>(R)-lactate + 2 Fe(III)-[cytochrome c] = 2 Fe(II)-[cytochrome c] + pyruvate + 2 H(+)</text>
        <dbReference type="Rhea" id="RHEA:13521"/>
        <dbReference type="Rhea" id="RHEA-COMP:10350"/>
        <dbReference type="Rhea" id="RHEA-COMP:14399"/>
        <dbReference type="ChEBI" id="CHEBI:15361"/>
        <dbReference type="ChEBI" id="CHEBI:15378"/>
        <dbReference type="ChEBI" id="CHEBI:16004"/>
        <dbReference type="ChEBI" id="CHEBI:29033"/>
        <dbReference type="ChEBI" id="CHEBI:29034"/>
        <dbReference type="EC" id="1.1.2.4"/>
    </reaction>
</comment>
<dbReference type="InterPro" id="IPR016164">
    <property type="entry name" value="FAD-linked_Oxase-like_C"/>
</dbReference>
<dbReference type="Gene3D" id="3.30.70.2740">
    <property type="match status" value="1"/>
</dbReference>
<evidence type="ECO:0000313" key="12">
    <source>
        <dbReference type="EMBL" id="KAB5595813.1"/>
    </source>
</evidence>
<dbReference type="GO" id="GO:1903457">
    <property type="term" value="P:lactate catabolic process"/>
    <property type="evidence" value="ECO:0007669"/>
    <property type="project" value="TreeGrafter"/>
</dbReference>
<evidence type="ECO:0000256" key="1">
    <source>
        <dbReference type="ARBA" id="ARBA00001974"/>
    </source>
</evidence>
<dbReference type="InterPro" id="IPR036318">
    <property type="entry name" value="FAD-bd_PCMH-like_sf"/>
</dbReference>
<dbReference type="GO" id="GO:0005739">
    <property type="term" value="C:mitochondrion"/>
    <property type="evidence" value="ECO:0007669"/>
    <property type="project" value="UniProtKB-SubCell"/>
</dbReference>
<dbReference type="FunFam" id="3.30.465.10:FF:000014">
    <property type="entry name" value="D-lactate dehydrogenase (Cytochrome), putative"/>
    <property type="match status" value="1"/>
</dbReference>
<keyword evidence="8" id="KW-0496">Mitochondrion</keyword>
<accession>A0A5N5QW77</accession>
<dbReference type="InterPro" id="IPR016171">
    <property type="entry name" value="Vanillyl_alc_oxidase_C-sub2"/>
</dbReference>
<evidence type="ECO:0000256" key="9">
    <source>
        <dbReference type="ARBA" id="ARBA00038897"/>
    </source>
</evidence>
<evidence type="ECO:0000256" key="3">
    <source>
        <dbReference type="ARBA" id="ARBA00008000"/>
    </source>
</evidence>
<dbReference type="InterPro" id="IPR004113">
    <property type="entry name" value="FAD-bd_oxidored_4_C"/>
</dbReference>
<dbReference type="PROSITE" id="PS51387">
    <property type="entry name" value="FAD_PCMH"/>
    <property type="match status" value="1"/>
</dbReference>
<keyword evidence="7" id="KW-0560">Oxidoreductase</keyword>
<comment type="caution">
    <text evidence="12">The sequence shown here is derived from an EMBL/GenBank/DDBJ whole genome shotgun (WGS) entry which is preliminary data.</text>
</comment>
<reference evidence="12 13" key="1">
    <citation type="journal article" date="2019" name="Fungal Biol. Biotechnol.">
        <title>Draft genome sequence of fastidious pathogen Ceratobasidium theobromae, which causes vascular-streak dieback in Theobroma cacao.</title>
        <authorList>
            <person name="Ali S.S."/>
            <person name="Asman A."/>
            <person name="Shao J."/>
            <person name="Firmansyah A.P."/>
            <person name="Susilo A.W."/>
            <person name="Rosmana A."/>
            <person name="McMahon P."/>
            <person name="Junaid M."/>
            <person name="Guest D."/>
            <person name="Kheng T.Y."/>
            <person name="Meinhardt L.W."/>
            <person name="Bailey B.A."/>
        </authorList>
    </citation>
    <scope>NUCLEOTIDE SEQUENCE [LARGE SCALE GENOMIC DNA]</scope>
    <source>
        <strain evidence="12 13">CT2</strain>
    </source>
</reference>
<dbReference type="GO" id="GO:0071949">
    <property type="term" value="F:FAD binding"/>
    <property type="evidence" value="ECO:0007669"/>
    <property type="project" value="InterPro"/>
</dbReference>
<dbReference type="GO" id="GO:0008720">
    <property type="term" value="F:D-lactate dehydrogenase (NAD+) activity"/>
    <property type="evidence" value="ECO:0007669"/>
    <property type="project" value="TreeGrafter"/>
</dbReference>
<gene>
    <name evidence="12" type="ORF">CTheo_826</name>
</gene>
<keyword evidence="4" id="KW-0285">Flavoprotein</keyword>
<name>A0A5N5QW77_9AGAM</name>
<dbReference type="AlphaFoldDB" id="A0A5N5QW77"/>
<dbReference type="Gene3D" id="3.30.465.10">
    <property type="match status" value="1"/>
</dbReference>
<evidence type="ECO:0000256" key="8">
    <source>
        <dbReference type="ARBA" id="ARBA00023128"/>
    </source>
</evidence>
<dbReference type="PANTHER" id="PTHR11748">
    <property type="entry name" value="D-LACTATE DEHYDROGENASE"/>
    <property type="match status" value="1"/>
</dbReference>
<keyword evidence="6" id="KW-0809">Transit peptide</keyword>
<dbReference type="EMBL" id="SSOP01000006">
    <property type="protein sequence ID" value="KAB5595813.1"/>
    <property type="molecule type" value="Genomic_DNA"/>
</dbReference>
<evidence type="ECO:0000256" key="6">
    <source>
        <dbReference type="ARBA" id="ARBA00022946"/>
    </source>
</evidence>
<dbReference type="Proteomes" id="UP000383932">
    <property type="component" value="Unassembled WGS sequence"/>
</dbReference>
<keyword evidence="5" id="KW-0274">FAD</keyword>
<evidence type="ECO:0000256" key="4">
    <source>
        <dbReference type="ARBA" id="ARBA00022630"/>
    </source>
</evidence>
<dbReference type="OrthoDB" id="7786253at2759"/>
<proteinExistence type="inferred from homology"/>
<dbReference type="SUPFAM" id="SSF56176">
    <property type="entry name" value="FAD-binding/transporter-associated domain-like"/>
    <property type="match status" value="1"/>
</dbReference>
<comment type="subcellular location">
    <subcellularLocation>
        <location evidence="2">Mitochondrion</location>
    </subcellularLocation>
</comment>
<dbReference type="InterPro" id="IPR016166">
    <property type="entry name" value="FAD-bd_PCMH"/>
</dbReference>
<evidence type="ECO:0000256" key="5">
    <source>
        <dbReference type="ARBA" id="ARBA00022827"/>
    </source>
</evidence>
<organism evidence="12 13">
    <name type="scientific">Ceratobasidium theobromae</name>
    <dbReference type="NCBI Taxonomy" id="1582974"/>
    <lineage>
        <taxon>Eukaryota</taxon>
        <taxon>Fungi</taxon>
        <taxon>Dikarya</taxon>
        <taxon>Basidiomycota</taxon>
        <taxon>Agaricomycotina</taxon>
        <taxon>Agaricomycetes</taxon>
        <taxon>Cantharellales</taxon>
        <taxon>Ceratobasidiaceae</taxon>
        <taxon>Ceratobasidium</taxon>
    </lineage>
</organism>
<dbReference type="InterPro" id="IPR016169">
    <property type="entry name" value="FAD-bd_PCMH_sub2"/>
</dbReference>